<accession>A0ACB9IEH1</accession>
<dbReference type="EMBL" id="CM042025">
    <property type="protein sequence ID" value="KAI3806648.1"/>
    <property type="molecule type" value="Genomic_DNA"/>
</dbReference>
<gene>
    <name evidence="1" type="ORF">L1987_22560</name>
</gene>
<keyword evidence="2" id="KW-1185">Reference proteome</keyword>
<name>A0ACB9IEH1_9ASTR</name>
<dbReference type="Proteomes" id="UP001056120">
    <property type="component" value="Linkage Group LG08"/>
</dbReference>
<organism evidence="1 2">
    <name type="scientific">Smallanthus sonchifolius</name>
    <dbReference type="NCBI Taxonomy" id="185202"/>
    <lineage>
        <taxon>Eukaryota</taxon>
        <taxon>Viridiplantae</taxon>
        <taxon>Streptophyta</taxon>
        <taxon>Embryophyta</taxon>
        <taxon>Tracheophyta</taxon>
        <taxon>Spermatophyta</taxon>
        <taxon>Magnoliopsida</taxon>
        <taxon>eudicotyledons</taxon>
        <taxon>Gunneridae</taxon>
        <taxon>Pentapetalae</taxon>
        <taxon>asterids</taxon>
        <taxon>campanulids</taxon>
        <taxon>Asterales</taxon>
        <taxon>Asteraceae</taxon>
        <taxon>Asteroideae</taxon>
        <taxon>Heliantheae alliance</taxon>
        <taxon>Millerieae</taxon>
        <taxon>Smallanthus</taxon>
    </lineage>
</organism>
<sequence length="167" mass="18456">MRSNQKNLVIRILTTPYRAFCKAKDLYIRSITDCANHSNYGAAAASFGNPMSRSTSSFGSRDAATEDLRELIRANSTANMGGVDITRADLELYIKQHVMTKQSSPAKGSRRVPRSVSVGMGRIDEEAPVSSFPDDEDLGRKVKSDHLMFSRSRSHVVTSSDKFNTFS</sequence>
<comment type="caution">
    <text evidence="1">The sequence shown here is derived from an EMBL/GenBank/DDBJ whole genome shotgun (WGS) entry which is preliminary data.</text>
</comment>
<evidence type="ECO:0000313" key="1">
    <source>
        <dbReference type="EMBL" id="KAI3806648.1"/>
    </source>
</evidence>
<reference evidence="1 2" key="2">
    <citation type="journal article" date="2022" name="Mol. Ecol. Resour.">
        <title>The genomes of chicory, endive, great burdock and yacon provide insights into Asteraceae paleo-polyploidization history and plant inulin production.</title>
        <authorList>
            <person name="Fan W."/>
            <person name="Wang S."/>
            <person name="Wang H."/>
            <person name="Wang A."/>
            <person name="Jiang F."/>
            <person name="Liu H."/>
            <person name="Zhao H."/>
            <person name="Xu D."/>
            <person name="Zhang Y."/>
        </authorList>
    </citation>
    <scope>NUCLEOTIDE SEQUENCE [LARGE SCALE GENOMIC DNA]</scope>
    <source>
        <strain evidence="2">cv. Yunnan</strain>
        <tissue evidence="1">Leaves</tissue>
    </source>
</reference>
<evidence type="ECO:0000313" key="2">
    <source>
        <dbReference type="Proteomes" id="UP001056120"/>
    </source>
</evidence>
<proteinExistence type="predicted"/>
<reference evidence="2" key="1">
    <citation type="journal article" date="2022" name="Mol. Ecol. Resour.">
        <title>The genomes of chicory, endive, great burdock and yacon provide insights into Asteraceae palaeo-polyploidization history and plant inulin production.</title>
        <authorList>
            <person name="Fan W."/>
            <person name="Wang S."/>
            <person name="Wang H."/>
            <person name="Wang A."/>
            <person name="Jiang F."/>
            <person name="Liu H."/>
            <person name="Zhao H."/>
            <person name="Xu D."/>
            <person name="Zhang Y."/>
        </authorList>
    </citation>
    <scope>NUCLEOTIDE SEQUENCE [LARGE SCALE GENOMIC DNA]</scope>
    <source>
        <strain evidence="2">cv. Yunnan</strain>
    </source>
</reference>
<protein>
    <submittedName>
        <fullName evidence="1">Uncharacterized protein</fullName>
    </submittedName>
</protein>